<keyword evidence="10" id="KW-1185">Reference proteome</keyword>
<dbReference type="Proteomes" id="UP000051448">
    <property type="component" value="Unassembled WGS sequence"/>
</dbReference>
<accession>A0A0R1MP58</accession>
<dbReference type="Gene3D" id="3.40.630.10">
    <property type="entry name" value="Zn peptidases"/>
    <property type="match status" value="1"/>
</dbReference>
<dbReference type="GO" id="GO:0006526">
    <property type="term" value="P:L-arginine biosynthetic process"/>
    <property type="evidence" value="ECO:0007669"/>
    <property type="project" value="TreeGrafter"/>
</dbReference>
<dbReference type="SUPFAM" id="SSF55031">
    <property type="entry name" value="Bacterial exopeptidase dimerisation domain"/>
    <property type="match status" value="1"/>
</dbReference>
<dbReference type="EMBL" id="AZDX01000011">
    <property type="protein sequence ID" value="KRL07042.1"/>
    <property type="molecule type" value="Genomic_DNA"/>
</dbReference>
<protein>
    <submittedName>
        <fullName evidence="9">Xaa-His dipeptidase</fullName>
    </submittedName>
</protein>
<dbReference type="GO" id="GO:0008270">
    <property type="term" value="F:zinc ion binding"/>
    <property type="evidence" value="ECO:0007669"/>
    <property type="project" value="InterPro"/>
</dbReference>
<dbReference type="PANTHER" id="PTHR43808:SF31">
    <property type="entry name" value="N-ACETYL-L-CITRULLINE DEACETYLASE"/>
    <property type="match status" value="1"/>
</dbReference>
<evidence type="ECO:0000256" key="4">
    <source>
        <dbReference type="ARBA" id="ARBA00022723"/>
    </source>
</evidence>
<dbReference type="PROSITE" id="PS00759">
    <property type="entry name" value="ARGE_DAPE_CPG2_2"/>
    <property type="match status" value="1"/>
</dbReference>
<keyword evidence="7" id="KW-0224">Dipeptidase</keyword>
<comment type="caution">
    <text evidence="9">The sequence shown here is derived from an EMBL/GenBank/DDBJ whole genome shotgun (WGS) entry which is preliminary data.</text>
</comment>
<dbReference type="GO" id="GO:0008237">
    <property type="term" value="F:metallopeptidase activity"/>
    <property type="evidence" value="ECO:0007669"/>
    <property type="project" value="UniProtKB-KW"/>
</dbReference>
<dbReference type="NCBIfam" id="TIGR01887">
    <property type="entry name" value="dipeptidaselike"/>
    <property type="match status" value="1"/>
</dbReference>
<keyword evidence="8" id="KW-0482">Metalloprotease</keyword>
<dbReference type="OrthoDB" id="9761532at2"/>
<evidence type="ECO:0000256" key="8">
    <source>
        <dbReference type="ARBA" id="ARBA00023049"/>
    </source>
</evidence>
<proteinExistence type="inferred from homology"/>
<dbReference type="NCBIfam" id="NF005591">
    <property type="entry name" value="PRK07318.1"/>
    <property type="match status" value="1"/>
</dbReference>
<dbReference type="InterPro" id="IPR002933">
    <property type="entry name" value="Peptidase_M20"/>
</dbReference>
<evidence type="ECO:0000313" key="10">
    <source>
        <dbReference type="Proteomes" id="UP000051448"/>
    </source>
</evidence>
<keyword evidence="5" id="KW-0378">Hydrolase</keyword>
<comment type="cofactor">
    <cofactor evidence="1">
        <name>Zn(2+)</name>
        <dbReference type="ChEBI" id="CHEBI:29105"/>
    </cofactor>
</comment>
<dbReference type="Gene3D" id="3.30.70.360">
    <property type="match status" value="2"/>
</dbReference>
<dbReference type="GeneID" id="98311457"/>
<dbReference type="InterPro" id="IPR001261">
    <property type="entry name" value="ArgE/DapE_CS"/>
</dbReference>
<name>A0A0R1MP58_9LACO</name>
<evidence type="ECO:0000256" key="6">
    <source>
        <dbReference type="ARBA" id="ARBA00022833"/>
    </source>
</evidence>
<comment type="similarity">
    <text evidence="2">Belongs to the peptidase M20A family.</text>
</comment>
<evidence type="ECO:0000256" key="3">
    <source>
        <dbReference type="ARBA" id="ARBA00022670"/>
    </source>
</evidence>
<evidence type="ECO:0000313" key="9">
    <source>
        <dbReference type="EMBL" id="KRL07042.1"/>
    </source>
</evidence>
<evidence type="ECO:0000256" key="7">
    <source>
        <dbReference type="ARBA" id="ARBA00022997"/>
    </source>
</evidence>
<evidence type="ECO:0000256" key="1">
    <source>
        <dbReference type="ARBA" id="ARBA00001947"/>
    </source>
</evidence>
<keyword evidence="4" id="KW-0479">Metal-binding</keyword>
<dbReference type="GO" id="GO:0006508">
    <property type="term" value="P:proteolysis"/>
    <property type="evidence" value="ECO:0007669"/>
    <property type="project" value="UniProtKB-KW"/>
</dbReference>
<dbReference type="SUPFAM" id="SSF53187">
    <property type="entry name" value="Zn-dependent exopeptidases"/>
    <property type="match status" value="1"/>
</dbReference>
<keyword evidence="6" id="KW-0862">Zinc</keyword>
<dbReference type="RefSeq" id="WP_057869411.1">
    <property type="nucleotide sequence ID" value="NZ_AZDX01000011.1"/>
</dbReference>
<keyword evidence="3" id="KW-0645">Protease</keyword>
<dbReference type="InterPro" id="IPR050072">
    <property type="entry name" value="Peptidase_M20A"/>
</dbReference>
<dbReference type="GO" id="GO:0016805">
    <property type="term" value="F:dipeptidase activity"/>
    <property type="evidence" value="ECO:0007669"/>
    <property type="project" value="UniProtKB-KW"/>
</dbReference>
<dbReference type="AlphaFoldDB" id="A0A0R1MP58"/>
<dbReference type="CDD" id="cd03888">
    <property type="entry name" value="M20_PepV"/>
    <property type="match status" value="1"/>
</dbReference>
<sequence length="466" mass="51158">MQVDWQKEIDKRKEALLTDLTEMLKIESVRDEKRGSKNAPFGPGPREALDKFLEIGNRDGFEVLNLDGIVGHLEYGTGAETMGILAHVDVMPAGKGWDTDPFSPVIKGGKLFARGSSDDKGPGMAAYYGLKLIKELNLPIRKKVRMIIGTDEESGWRCMTHYFEKMPLPDFGFSPDAFFPLINGEKGNVSFNVDFQGGNGANAKLLDFSAGLRENMVPRDATAHISGIELKKVKELLNKFADDKPIEVEAVEEDERIAISVIGKAAHAQEPKNGENAGTYLALFLKQIELGAGAKQFIDFAADYLHEDSRMDNFDLHFTDEIMGDLTMNAGIFNFAAAQGGRVTLNFRFPKGIGASQIEEALIKVADKLGAQINATGKMQEPHYVSPEDPLVKTLLSVYERQTGNKGYGMVVGGGTYGRLMERGVAFGAMFPGTPDTMHQANEYMVVEDILKAAAIYAEAIYELIK</sequence>
<dbReference type="InterPro" id="IPR010964">
    <property type="entry name" value="M20A_pepV-rel"/>
</dbReference>
<dbReference type="Pfam" id="PF01546">
    <property type="entry name" value="Peptidase_M20"/>
    <property type="match status" value="1"/>
</dbReference>
<reference evidence="9 10" key="1">
    <citation type="journal article" date="2015" name="Genome Announc.">
        <title>Expanding the biotechnology potential of lactobacilli through comparative genomics of 213 strains and associated genera.</title>
        <authorList>
            <person name="Sun Z."/>
            <person name="Harris H.M."/>
            <person name="McCann A."/>
            <person name="Guo C."/>
            <person name="Argimon S."/>
            <person name="Zhang W."/>
            <person name="Yang X."/>
            <person name="Jeffery I.B."/>
            <person name="Cooney J.C."/>
            <person name="Kagawa T.F."/>
            <person name="Liu W."/>
            <person name="Song Y."/>
            <person name="Salvetti E."/>
            <person name="Wrobel A."/>
            <person name="Rasinkangas P."/>
            <person name="Parkhill J."/>
            <person name="Rea M.C."/>
            <person name="O'Sullivan O."/>
            <person name="Ritari J."/>
            <person name="Douillard F.P."/>
            <person name="Paul Ross R."/>
            <person name="Yang R."/>
            <person name="Briner A.E."/>
            <person name="Felis G.E."/>
            <person name="de Vos W.M."/>
            <person name="Barrangou R."/>
            <person name="Klaenhammer T.R."/>
            <person name="Caufield P.W."/>
            <person name="Cui Y."/>
            <person name="Zhang H."/>
            <person name="O'Toole P.W."/>
        </authorList>
    </citation>
    <scope>NUCLEOTIDE SEQUENCE [LARGE SCALE GENOMIC DNA]</scope>
    <source>
        <strain evidence="9 10">DSM 19519</strain>
    </source>
</reference>
<dbReference type="GO" id="GO:0008777">
    <property type="term" value="F:acetylornithine deacetylase activity"/>
    <property type="evidence" value="ECO:0007669"/>
    <property type="project" value="TreeGrafter"/>
</dbReference>
<evidence type="ECO:0000256" key="2">
    <source>
        <dbReference type="ARBA" id="ARBA00006247"/>
    </source>
</evidence>
<organism evidence="9 10">
    <name type="scientific">Liquorilactobacillus hordei DSM 19519</name>
    <dbReference type="NCBI Taxonomy" id="1423759"/>
    <lineage>
        <taxon>Bacteria</taxon>
        <taxon>Bacillati</taxon>
        <taxon>Bacillota</taxon>
        <taxon>Bacilli</taxon>
        <taxon>Lactobacillales</taxon>
        <taxon>Lactobacillaceae</taxon>
        <taxon>Liquorilactobacillus</taxon>
    </lineage>
</organism>
<evidence type="ECO:0000256" key="5">
    <source>
        <dbReference type="ARBA" id="ARBA00022801"/>
    </source>
</evidence>
<dbReference type="InterPro" id="IPR036264">
    <property type="entry name" value="Bact_exopeptidase_dim_dom"/>
</dbReference>
<dbReference type="PATRIC" id="fig|1423759.3.peg.285"/>
<dbReference type="PANTHER" id="PTHR43808">
    <property type="entry name" value="ACETYLORNITHINE DEACETYLASE"/>
    <property type="match status" value="1"/>
</dbReference>
<gene>
    <name evidence="9" type="ORF">FC92_GL000275</name>
</gene>
<dbReference type="STRING" id="1423759.FC92_GL000275"/>